<evidence type="ECO:0000256" key="1">
    <source>
        <dbReference type="ARBA" id="ARBA00004141"/>
    </source>
</evidence>
<keyword evidence="10 11" id="KW-0066">ATP synthesis</keyword>
<evidence type="ECO:0000313" key="13">
    <source>
        <dbReference type="EMBL" id="OGG44369.1"/>
    </source>
</evidence>
<feature type="transmembrane region" description="Helical" evidence="11">
    <location>
        <begin position="217"/>
        <end position="244"/>
    </location>
</feature>
<evidence type="ECO:0000256" key="7">
    <source>
        <dbReference type="ARBA" id="ARBA00022989"/>
    </source>
</evidence>
<feature type="transmembrane region" description="Helical" evidence="11">
    <location>
        <begin position="57"/>
        <end position="74"/>
    </location>
</feature>
<dbReference type="InterPro" id="IPR000568">
    <property type="entry name" value="ATP_synth_F0_asu"/>
</dbReference>
<dbReference type="GO" id="GO:0046933">
    <property type="term" value="F:proton-transporting ATP synthase activity, rotational mechanism"/>
    <property type="evidence" value="ECO:0007669"/>
    <property type="project" value="UniProtKB-UniRule"/>
</dbReference>
<dbReference type="EMBL" id="MFKF01000405">
    <property type="protein sequence ID" value="OGG44369.1"/>
    <property type="molecule type" value="Genomic_DNA"/>
</dbReference>
<dbReference type="AlphaFoldDB" id="A0A1F6C5D5"/>
<dbReference type="CDD" id="cd00310">
    <property type="entry name" value="ATP-synt_Fo_a_6"/>
    <property type="match status" value="1"/>
</dbReference>
<evidence type="ECO:0000256" key="3">
    <source>
        <dbReference type="ARBA" id="ARBA00022448"/>
    </source>
</evidence>
<dbReference type="SUPFAM" id="SSF81336">
    <property type="entry name" value="F1F0 ATP synthase subunit A"/>
    <property type="match status" value="1"/>
</dbReference>
<dbReference type="PANTHER" id="PTHR11410:SF0">
    <property type="entry name" value="ATP SYNTHASE SUBUNIT A"/>
    <property type="match status" value="1"/>
</dbReference>
<dbReference type="NCBIfam" id="TIGR01131">
    <property type="entry name" value="ATP_synt_6_or_A"/>
    <property type="match status" value="1"/>
</dbReference>
<keyword evidence="9 11" id="KW-0472">Membrane</keyword>
<evidence type="ECO:0000256" key="8">
    <source>
        <dbReference type="ARBA" id="ARBA00023065"/>
    </source>
</evidence>
<comment type="subcellular location">
    <subcellularLocation>
        <location evidence="11 12">Cell membrane</location>
        <topology evidence="11 12">Multi-pass membrane protein</topology>
    </subcellularLocation>
    <subcellularLocation>
        <location evidence="1">Membrane</location>
        <topology evidence="1">Multi-pass membrane protein</topology>
    </subcellularLocation>
</comment>
<evidence type="ECO:0000313" key="14">
    <source>
        <dbReference type="Proteomes" id="UP000178606"/>
    </source>
</evidence>
<dbReference type="Gene3D" id="1.20.120.220">
    <property type="entry name" value="ATP synthase, F0 complex, subunit A"/>
    <property type="match status" value="1"/>
</dbReference>
<keyword evidence="5 11" id="KW-0812">Transmembrane</keyword>
<keyword evidence="7 11" id="KW-1133">Transmembrane helix</keyword>
<feature type="transmembrane region" description="Helical" evidence="11">
    <location>
        <begin position="115"/>
        <end position="139"/>
    </location>
</feature>
<dbReference type="Proteomes" id="UP000178606">
    <property type="component" value="Unassembled WGS sequence"/>
</dbReference>
<dbReference type="PANTHER" id="PTHR11410">
    <property type="entry name" value="ATP SYNTHASE SUBUNIT A"/>
    <property type="match status" value="1"/>
</dbReference>
<dbReference type="InterPro" id="IPR045083">
    <property type="entry name" value="ATP_synth_F0_asu_bact/mt"/>
</dbReference>
<comment type="caution">
    <text evidence="13">The sequence shown here is derived from an EMBL/GenBank/DDBJ whole genome shotgun (WGS) entry which is preliminary data.</text>
</comment>
<feature type="transmembrane region" description="Helical" evidence="11">
    <location>
        <begin position="185"/>
        <end position="210"/>
    </location>
</feature>
<keyword evidence="3 11" id="KW-0813">Transport</keyword>
<evidence type="ECO:0000256" key="6">
    <source>
        <dbReference type="ARBA" id="ARBA00022781"/>
    </source>
</evidence>
<dbReference type="InterPro" id="IPR035908">
    <property type="entry name" value="F0_ATP_A_sf"/>
</dbReference>
<dbReference type="PRINTS" id="PR00123">
    <property type="entry name" value="ATPASEA"/>
</dbReference>
<keyword evidence="8 11" id="KW-0406">Ion transport</keyword>
<keyword evidence="4 11" id="KW-0138">CF(0)</keyword>
<proteinExistence type="inferred from homology"/>
<dbReference type="GO" id="GO:0045259">
    <property type="term" value="C:proton-transporting ATP synthase complex"/>
    <property type="evidence" value="ECO:0007669"/>
    <property type="project" value="UniProtKB-KW"/>
</dbReference>
<evidence type="ECO:0000256" key="9">
    <source>
        <dbReference type="ARBA" id="ARBA00023136"/>
    </source>
</evidence>
<dbReference type="Pfam" id="PF00119">
    <property type="entry name" value="ATP-synt_A"/>
    <property type="match status" value="1"/>
</dbReference>
<organism evidence="13 14">
    <name type="scientific">Handelsmanbacteria sp. (strain RIFCSPLOWO2_12_FULL_64_10)</name>
    <dbReference type="NCBI Taxonomy" id="1817868"/>
    <lineage>
        <taxon>Bacteria</taxon>
        <taxon>Candidatus Handelsmaniibacteriota</taxon>
    </lineage>
</organism>
<accession>A0A1F6C5D5</accession>
<feature type="transmembrane region" description="Helical" evidence="11">
    <location>
        <begin position="151"/>
        <end position="173"/>
    </location>
</feature>
<evidence type="ECO:0000256" key="2">
    <source>
        <dbReference type="ARBA" id="ARBA00006810"/>
    </source>
</evidence>
<gene>
    <name evidence="11" type="primary">atpB</name>
    <name evidence="13" type="ORF">A3F84_01025</name>
</gene>
<evidence type="ECO:0000256" key="12">
    <source>
        <dbReference type="RuleBase" id="RU000483"/>
    </source>
</evidence>
<protein>
    <recommendedName>
        <fullName evidence="11 12">ATP synthase subunit a</fullName>
    </recommendedName>
    <alternativeName>
        <fullName evidence="11">ATP synthase F0 sector subunit a</fullName>
    </alternativeName>
    <alternativeName>
        <fullName evidence="11">F-ATPase subunit 6</fullName>
    </alternativeName>
</protein>
<sequence length="276" mass="29772">MSEGVAAAAEAAHGEEGSGFIMEHVLNSDTLHLPFIGHVHLPHLKVFGVDMSITKHVVMLWAAALIVFLLLLTLRRHRKGDLVPTGLANALEAMVSFVRDEIAIPNIGAHDARRFLPFLLTAFFFILSCNLLGMVPYAATATGNVNTTAGLAICAFVAIQIGGIVHNGFFGYFKGLVPHGLPWPLLPIMIPIEFIGLFTKPFALCIRLFANMTAGHIVILSLLGLIFILKTLLVAPVSVAFAVGVSLLELFVALIQAYIFTMLSAVFIGMAVHQEH</sequence>
<comment type="function">
    <text evidence="11 12">Key component of the proton channel; it plays a direct role in the translocation of protons across the membrane.</text>
</comment>
<keyword evidence="6 11" id="KW-0375">Hydrogen ion transport</keyword>
<evidence type="ECO:0000256" key="4">
    <source>
        <dbReference type="ARBA" id="ARBA00022547"/>
    </source>
</evidence>
<reference evidence="13 14" key="1">
    <citation type="journal article" date="2016" name="Nat. Commun.">
        <title>Thousands of microbial genomes shed light on interconnected biogeochemical processes in an aquifer system.</title>
        <authorList>
            <person name="Anantharaman K."/>
            <person name="Brown C.T."/>
            <person name="Hug L.A."/>
            <person name="Sharon I."/>
            <person name="Castelle C.J."/>
            <person name="Probst A.J."/>
            <person name="Thomas B.C."/>
            <person name="Singh A."/>
            <person name="Wilkins M.J."/>
            <person name="Karaoz U."/>
            <person name="Brodie E.L."/>
            <person name="Williams K.H."/>
            <person name="Hubbard S.S."/>
            <person name="Banfield J.F."/>
        </authorList>
    </citation>
    <scope>NUCLEOTIDE SEQUENCE [LARGE SCALE GENOMIC DNA]</scope>
    <source>
        <strain evidence="14">RIFCSPLOWO2_12_FULL_64_10</strain>
    </source>
</reference>
<keyword evidence="11" id="KW-1003">Cell membrane</keyword>
<dbReference type="HAMAP" id="MF_01393">
    <property type="entry name" value="ATP_synth_a_bact"/>
    <property type="match status" value="1"/>
</dbReference>
<dbReference type="GO" id="GO:0005886">
    <property type="term" value="C:plasma membrane"/>
    <property type="evidence" value="ECO:0007669"/>
    <property type="project" value="UniProtKB-SubCell"/>
</dbReference>
<evidence type="ECO:0000256" key="11">
    <source>
        <dbReference type="HAMAP-Rule" id="MF_01393"/>
    </source>
</evidence>
<evidence type="ECO:0000256" key="10">
    <source>
        <dbReference type="ARBA" id="ARBA00023310"/>
    </source>
</evidence>
<name>A0A1F6C5D5_HANXR</name>
<feature type="transmembrane region" description="Helical" evidence="11">
    <location>
        <begin position="250"/>
        <end position="272"/>
    </location>
</feature>
<evidence type="ECO:0000256" key="5">
    <source>
        <dbReference type="ARBA" id="ARBA00022692"/>
    </source>
</evidence>
<comment type="similarity">
    <text evidence="2 11 12">Belongs to the ATPase A chain family.</text>
</comment>